<feature type="compositionally biased region" description="Polar residues" evidence="1">
    <location>
        <begin position="184"/>
        <end position="220"/>
    </location>
</feature>
<keyword evidence="3" id="KW-1185">Reference proteome</keyword>
<feature type="region of interest" description="Disordered" evidence="1">
    <location>
        <begin position="590"/>
        <end position="631"/>
    </location>
</feature>
<feature type="compositionally biased region" description="Basic and acidic residues" evidence="1">
    <location>
        <begin position="590"/>
        <end position="605"/>
    </location>
</feature>
<feature type="region of interest" description="Disordered" evidence="1">
    <location>
        <begin position="409"/>
        <end position="513"/>
    </location>
</feature>
<feature type="region of interest" description="Disordered" evidence="1">
    <location>
        <begin position="170"/>
        <end position="245"/>
    </location>
</feature>
<evidence type="ECO:0000313" key="3">
    <source>
        <dbReference type="Proteomes" id="UP001176961"/>
    </source>
</evidence>
<gene>
    <name evidence="2" type="ORF">CYNAS_LOCUS13048</name>
</gene>
<feature type="compositionally biased region" description="Basic and acidic residues" evidence="1">
    <location>
        <begin position="926"/>
        <end position="936"/>
    </location>
</feature>
<feature type="region of interest" description="Disordered" evidence="1">
    <location>
        <begin position="991"/>
        <end position="1021"/>
    </location>
</feature>
<feature type="compositionally biased region" description="Polar residues" evidence="1">
    <location>
        <begin position="621"/>
        <end position="631"/>
    </location>
</feature>
<evidence type="ECO:0008006" key="4">
    <source>
        <dbReference type="Google" id="ProtNLM"/>
    </source>
</evidence>
<evidence type="ECO:0000313" key="2">
    <source>
        <dbReference type="EMBL" id="CAJ0601065.1"/>
    </source>
</evidence>
<feature type="region of interest" description="Disordered" evidence="1">
    <location>
        <begin position="905"/>
        <end position="943"/>
    </location>
</feature>
<accession>A0AA36GZL0</accession>
<feature type="compositionally biased region" description="Low complexity" evidence="1">
    <location>
        <begin position="458"/>
        <end position="469"/>
    </location>
</feature>
<feature type="compositionally biased region" description="Polar residues" evidence="1">
    <location>
        <begin position="474"/>
        <end position="513"/>
    </location>
</feature>
<reference evidence="2" key="1">
    <citation type="submission" date="2023-07" db="EMBL/GenBank/DDBJ databases">
        <authorList>
            <consortium name="CYATHOMIX"/>
        </authorList>
    </citation>
    <scope>NUCLEOTIDE SEQUENCE</scope>
    <source>
        <strain evidence="2">N/A</strain>
    </source>
</reference>
<feature type="compositionally biased region" description="Low complexity" evidence="1">
    <location>
        <begin position="294"/>
        <end position="307"/>
    </location>
</feature>
<evidence type="ECO:0000256" key="1">
    <source>
        <dbReference type="SAM" id="MobiDB-lite"/>
    </source>
</evidence>
<feature type="compositionally biased region" description="Basic and acidic residues" evidence="1">
    <location>
        <begin position="1001"/>
        <end position="1010"/>
    </location>
</feature>
<feature type="region of interest" description="Disordered" evidence="1">
    <location>
        <begin position="20"/>
        <end position="41"/>
    </location>
</feature>
<feature type="region of interest" description="Disordered" evidence="1">
    <location>
        <begin position="726"/>
        <end position="749"/>
    </location>
</feature>
<dbReference type="EMBL" id="CATQJL010000305">
    <property type="protein sequence ID" value="CAJ0601065.1"/>
    <property type="molecule type" value="Genomic_DNA"/>
</dbReference>
<feature type="compositionally biased region" description="Polar residues" evidence="1">
    <location>
        <begin position="914"/>
        <end position="925"/>
    </location>
</feature>
<proteinExistence type="predicted"/>
<feature type="compositionally biased region" description="Low complexity" evidence="1">
    <location>
        <begin position="737"/>
        <end position="749"/>
    </location>
</feature>
<name>A0AA36GZL0_CYLNA</name>
<dbReference type="AlphaFoldDB" id="A0AA36GZL0"/>
<feature type="compositionally biased region" description="Polar residues" evidence="1">
    <location>
        <begin position="234"/>
        <end position="245"/>
    </location>
</feature>
<dbReference type="Proteomes" id="UP001176961">
    <property type="component" value="Unassembled WGS sequence"/>
</dbReference>
<comment type="caution">
    <text evidence="2">The sequence shown here is derived from an EMBL/GenBank/DDBJ whole genome shotgun (WGS) entry which is preliminary data.</text>
</comment>
<organism evidence="2 3">
    <name type="scientific">Cylicocyclus nassatus</name>
    <name type="common">Nematode worm</name>
    <dbReference type="NCBI Taxonomy" id="53992"/>
    <lineage>
        <taxon>Eukaryota</taxon>
        <taxon>Metazoa</taxon>
        <taxon>Ecdysozoa</taxon>
        <taxon>Nematoda</taxon>
        <taxon>Chromadorea</taxon>
        <taxon>Rhabditida</taxon>
        <taxon>Rhabditina</taxon>
        <taxon>Rhabditomorpha</taxon>
        <taxon>Strongyloidea</taxon>
        <taxon>Strongylidae</taxon>
        <taxon>Cylicocyclus</taxon>
    </lineage>
</organism>
<protein>
    <recommendedName>
        <fullName evidence="4">C-type lectin domain-containing protein</fullName>
    </recommendedName>
</protein>
<feature type="compositionally biased region" description="Low complexity" evidence="1">
    <location>
        <begin position="362"/>
        <end position="376"/>
    </location>
</feature>
<feature type="region of interest" description="Disordered" evidence="1">
    <location>
        <begin position="860"/>
        <end position="880"/>
    </location>
</feature>
<feature type="region of interest" description="Disordered" evidence="1">
    <location>
        <begin position="289"/>
        <end position="384"/>
    </location>
</feature>
<sequence>MSRQSTLRIRYIELSSDQDLSADNESTSANNRNISQGREAQSESSNECFKITKSLEMFSLFKNTRRHPNVKKLFLCDGDVRDDIMAQMKNSNKKCENESCSDITYVGVCPCRNASKCKGSNDFEKTACLSTNLFEILATSNEMQMPTTSDNVNFNITTDSKFEEYDLVDPSDYDQPGKPFEPLPNTTARRAAPDTTSIAPNLHSSPIATETSNKPISMNDTDVPENRPVEYTRTPIQESTATKETTTLSSCFSYSMATTVSSAADYAESRSTTASTKFVATEELLQTTSDAMASTTSRSIRSSQSKTSLKRTKSPQSTKHLPGSIMAASTHSVTVSGNYGSEKTSVSESLTRRIIPQTLDRSTYLPTSTSMSPSPTAKNQQMTKELDISGTQRSTLSLGSKSSIFAVKHTAKKSTKQNTSKKHTSQLPSTSNETERLDTSPFSKSDFDDPGHASSPMSSTQQIISESTTLPEDASTTSNIIIPQNTWTISPSSSTATVPSDFPASQSSAATSDETIDFISSKSTRTIKHTKPIPSTDANGMSSVSSTKVISIKSKPTNVMSTLRVSAREPLITESPASFISTTAWYQPLEKKSSTTDSRSDETSEHVSTSAEKSLPLVPTASPSTVITTDSHSISSMTEGATEMTNFQDTQTFTTKQLRDTSESVVNPGYTSSNLATSLQLIKEESTSVYATDTKTKARKVLSTMESTKPNSSRMTTPKFADDITSLSEPSEEVTESETASIATTTKDKSASTSMAHHKILGATSIFAANSTILTQSSTKVVSNVSETSRTVSIAVQNETVTKTDTYTISLTKTESSNTSSQHATTTLPSTTLTMKLFTALTTNTVEPSTIRAQPDLVSSLSTISDSPQPEKKRETISANRNTVQVSADKLLSTTTKNLTTTFVSTSPAKETRPISTSTDGIESSQHVELHEHEQTSSRATQPPTHLEITTFDLHMITESEQMIPETVPEQSTSSANEKGFLITSSTRGLTTADTVRGRSTSKEKDKNETAMKTSTPIEAPTTKPLLTTTVLGMDTTPTSSETKGSLRECQSSCSSKYQEGPYFCYRILSAKESTTYRRALKSCQDEDGELADEVDFRNAEVIETLEQIASDNNTTSAKIYVNERDSELITKSKRVRLITLKGTTRFFLNVVGSAGMNEVLADVYGVCRRKRDCEDVYCHLNDYDTLGVSSYLVMPRIRPKMLIGEKLRIPCANGESKSVEVTCGEKGALEPQEIGSICGEDRNTFDIIKICKSPL</sequence>
<feature type="compositionally biased region" description="Basic residues" evidence="1">
    <location>
        <begin position="409"/>
        <end position="424"/>
    </location>
</feature>
<feature type="compositionally biased region" description="Polar residues" evidence="1">
    <location>
        <begin position="327"/>
        <end position="349"/>
    </location>
</feature>